<evidence type="ECO:0000313" key="2">
    <source>
        <dbReference type="Proteomes" id="UP000604241"/>
    </source>
</evidence>
<dbReference type="Gene3D" id="3.20.20.80">
    <property type="entry name" value="Glycosidases"/>
    <property type="match status" value="1"/>
</dbReference>
<organism evidence="1 2">
    <name type="scientific">Cellulomonas avistercoris</name>
    <dbReference type="NCBI Taxonomy" id="2762242"/>
    <lineage>
        <taxon>Bacteria</taxon>
        <taxon>Bacillati</taxon>
        <taxon>Actinomycetota</taxon>
        <taxon>Actinomycetes</taxon>
        <taxon>Micrococcales</taxon>
        <taxon>Cellulomonadaceae</taxon>
        <taxon>Cellulomonas</taxon>
    </lineage>
</organism>
<gene>
    <name evidence="1" type="ORF">H9657_11665</name>
</gene>
<dbReference type="EMBL" id="JACSQV010000009">
    <property type="protein sequence ID" value="MBD7918930.1"/>
    <property type="molecule type" value="Genomic_DNA"/>
</dbReference>
<name>A0ABR8QEU0_9CELL</name>
<accession>A0ABR8QEU0</accession>
<evidence type="ECO:0000313" key="1">
    <source>
        <dbReference type="EMBL" id="MBD7918930.1"/>
    </source>
</evidence>
<proteinExistence type="predicted"/>
<comment type="caution">
    <text evidence="1">The sequence shown here is derived from an EMBL/GenBank/DDBJ whole genome shotgun (WGS) entry which is preliminary data.</text>
</comment>
<keyword evidence="2" id="KW-1185">Reference proteome</keyword>
<sequence length="378" mass="39828">MGSLLAVVVVAVVVARPWQDVPPPLRSSSPPQSLRSVSVDFGIVTDPATDWAALDGHLDEVGATGVELNAGRVEFTAFDWDAYPDAAAEPGSDHLARAARALRLTADGEQRQIGLIVDAFVPVWITQDPSIAGVAPDGTSATSTASATQLARGAVGDRLVQYVAALGARYEPSQIAITELFLDRYSFGDDDLELFREMTGAIDWPRTADGLPDDSDAAVGAWRTEVLAGLLTRMRSALDAVDGGRGAQIELAMEVQVDWDDPGRGSPGVGQDYDVLLRAADRLVVWAYLFGVLPATDVGRLTAALAGEGYDMSRFTISVGMWAPGSVDPPDAISPELMAEAVEQAATNGVTDVNVTPTSLLTDEDWAALAAVWNPTPG</sequence>
<reference evidence="1 2" key="1">
    <citation type="submission" date="2020-08" db="EMBL/GenBank/DDBJ databases">
        <title>A Genomic Blueprint of the Chicken Gut Microbiome.</title>
        <authorList>
            <person name="Gilroy R."/>
            <person name="Ravi A."/>
            <person name="Getino M."/>
            <person name="Pursley I."/>
            <person name="Horton D.L."/>
            <person name="Alikhan N.-F."/>
            <person name="Baker D."/>
            <person name="Gharbi K."/>
            <person name="Hall N."/>
            <person name="Watson M."/>
            <person name="Adriaenssens E.M."/>
            <person name="Foster-Nyarko E."/>
            <person name="Jarju S."/>
            <person name="Secka A."/>
            <person name="Antonio M."/>
            <person name="Oren A."/>
            <person name="Chaudhuri R."/>
            <person name="La Ragione R.M."/>
            <person name="Hildebrand F."/>
            <person name="Pallen M.J."/>
        </authorList>
    </citation>
    <scope>NUCLEOTIDE SEQUENCE [LARGE SCALE GENOMIC DNA]</scope>
    <source>
        <strain evidence="1 2">Sa3CUA2</strain>
    </source>
</reference>
<protein>
    <submittedName>
        <fullName evidence="1">Uncharacterized protein</fullName>
    </submittedName>
</protein>
<dbReference type="Proteomes" id="UP000604241">
    <property type="component" value="Unassembled WGS sequence"/>
</dbReference>